<dbReference type="Pfam" id="PF05685">
    <property type="entry name" value="Uma2"/>
    <property type="match status" value="1"/>
</dbReference>
<sequence>MALGVRLIWIIDPQVQQVTVYRHGSNQATLLSITDTLTAEPLLPEFHLPLAQFFAL</sequence>
<proteinExistence type="predicted"/>
<dbReference type="SUPFAM" id="SSF52980">
    <property type="entry name" value="Restriction endonuclease-like"/>
    <property type="match status" value="1"/>
</dbReference>
<protein>
    <recommendedName>
        <fullName evidence="1">Putative restriction endonuclease domain-containing protein</fullName>
    </recommendedName>
</protein>
<accession>A0A2M8P9Q0</accession>
<evidence type="ECO:0000259" key="1">
    <source>
        <dbReference type="Pfam" id="PF05685"/>
    </source>
</evidence>
<evidence type="ECO:0000313" key="3">
    <source>
        <dbReference type="Proteomes" id="UP000229681"/>
    </source>
</evidence>
<dbReference type="Proteomes" id="UP000229681">
    <property type="component" value="Unassembled WGS sequence"/>
</dbReference>
<gene>
    <name evidence="2" type="ORF">CUN49_16455</name>
</gene>
<evidence type="ECO:0000313" key="2">
    <source>
        <dbReference type="EMBL" id="PJF34281.1"/>
    </source>
</evidence>
<dbReference type="Gene3D" id="3.90.1570.10">
    <property type="entry name" value="tt1808, chain A"/>
    <property type="match status" value="1"/>
</dbReference>
<dbReference type="InterPro" id="IPR011335">
    <property type="entry name" value="Restrct_endonuc-II-like"/>
</dbReference>
<dbReference type="AlphaFoldDB" id="A0A2M8P9Q0"/>
<dbReference type="InterPro" id="IPR012296">
    <property type="entry name" value="Nuclease_put_TT1808"/>
</dbReference>
<comment type="caution">
    <text evidence="2">The sequence shown here is derived from an EMBL/GenBank/DDBJ whole genome shotgun (WGS) entry which is preliminary data.</text>
</comment>
<reference evidence="2 3" key="1">
    <citation type="submission" date="2017-11" db="EMBL/GenBank/DDBJ databases">
        <title>Evolution of Phototrophy in the Chloroflexi Phylum Driven by Horizontal Gene Transfer.</title>
        <authorList>
            <person name="Ward L.M."/>
            <person name="Hemp J."/>
            <person name="Shih P.M."/>
            <person name="Mcglynn S.E."/>
            <person name="Fischer W."/>
        </authorList>
    </citation>
    <scope>NUCLEOTIDE SEQUENCE [LARGE SCALE GENOMIC DNA]</scope>
    <source>
        <strain evidence="2">JP3_13</strain>
    </source>
</reference>
<name>A0A2M8P9Q0_9CHLR</name>
<organism evidence="2 3">
    <name type="scientific">Candidatus Thermofonsia Clade 1 bacterium</name>
    <dbReference type="NCBI Taxonomy" id="2364210"/>
    <lineage>
        <taxon>Bacteria</taxon>
        <taxon>Bacillati</taxon>
        <taxon>Chloroflexota</taxon>
        <taxon>Candidatus Thermofontia</taxon>
        <taxon>Candidatus Thermofonsia Clade 1</taxon>
    </lineage>
</organism>
<feature type="domain" description="Putative restriction endonuclease" evidence="1">
    <location>
        <begin position="2"/>
        <end position="50"/>
    </location>
</feature>
<dbReference type="EMBL" id="PGTM01000509">
    <property type="protein sequence ID" value="PJF34281.1"/>
    <property type="molecule type" value="Genomic_DNA"/>
</dbReference>
<dbReference type="InterPro" id="IPR008538">
    <property type="entry name" value="Uma2"/>
</dbReference>
<dbReference type="CDD" id="cd06260">
    <property type="entry name" value="DUF820-like"/>
    <property type="match status" value="1"/>
</dbReference>